<evidence type="ECO:0000256" key="1">
    <source>
        <dbReference type="ARBA" id="ARBA00023015"/>
    </source>
</evidence>
<evidence type="ECO:0000256" key="2">
    <source>
        <dbReference type="ARBA" id="ARBA00023125"/>
    </source>
</evidence>
<evidence type="ECO:0000256" key="5">
    <source>
        <dbReference type="SAM" id="MobiDB-lite"/>
    </source>
</evidence>
<dbReference type="RefSeq" id="WP_128813217.1">
    <property type="nucleotide sequence ID" value="NZ_CP032094.1"/>
</dbReference>
<name>A0ABN5PKD8_9VIBR</name>
<feature type="DNA-binding region" description="H-T-H motif" evidence="4">
    <location>
        <begin position="29"/>
        <end position="48"/>
    </location>
</feature>
<keyword evidence="8" id="KW-1185">Reference proteome</keyword>
<dbReference type="Proteomes" id="UP000262832">
    <property type="component" value="Chromosome II"/>
</dbReference>
<feature type="domain" description="HTH tetR-type" evidence="6">
    <location>
        <begin position="6"/>
        <end position="66"/>
    </location>
</feature>
<dbReference type="SUPFAM" id="SSF48498">
    <property type="entry name" value="Tetracyclin repressor-like, C-terminal domain"/>
    <property type="match status" value="1"/>
</dbReference>
<dbReference type="SUPFAM" id="SSF46689">
    <property type="entry name" value="Homeodomain-like"/>
    <property type="match status" value="1"/>
</dbReference>
<accession>A0ABN5PKD8</accession>
<dbReference type="InterPro" id="IPR011075">
    <property type="entry name" value="TetR_C"/>
</dbReference>
<evidence type="ECO:0000313" key="7">
    <source>
        <dbReference type="EMBL" id="AXY03328.1"/>
    </source>
</evidence>
<reference evidence="7 8" key="1">
    <citation type="submission" date="2018-08" db="EMBL/GenBank/DDBJ databases">
        <title>Genomic taxonomy of the Vibrionaceae family.</title>
        <authorList>
            <person name="Gomez-Gil B."/>
            <person name="Tanaka M."/>
            <person name="Sawabe T."/>
            <person name="Enciso-Ibarra K."/>
        </authorList>
    </citation>
    <scope>NUCLEOTIDE SEQUENCE [LARGE SCALE GENOMIC DNA]</scope>
    <source>
        <strain evidence="7 8">CAIM 1831</strain>
    </source>
</reference>
<evidence type="ECO:0000313" key="8">
    <source>
        <dbReference type="Proteomes" id="UP000262832"/>
    </source>
</evidence>
<feature type="region of interest" description="Disordered" evidence="5">
    <location>
        <begin position="192"/>
        <end position="211"/>
    </location>
</feature>
<dbReference type="Pfam" id="PF16925">
    <property type="entry name" value="TetR_C_13"/>
    <property type="match status" value="1"/>
</dbReference>
<evidence type="ECO:0000256" key="4">
    <source>
        <dbReference type="PROSITE-ProRule" id="PRU00335"/>
    </source>
</evidence>
<dbReference type="InterPro" id="IPR009057">
    <property type="entry name" value="Homeodomain-like_sf"/>
</dbReference>
<dbReference type="PANTHER" id="PTHR47506">
    <property type="entry name" value="TRANSCRIPTIONAL REGULATORY PROTEIN"/>
    <property type="match status" value="1"/>
</dbReference>
<evidence type="ECO:0000259" key="6">
    <source>
        <dbReference type="PROSITE" id="PS50977"/>
    </source>
</evidence>
<dbReference type="EMBL" id="CP032094">
    <property type="protein sequence ID" value="AXY03328.1"/>
    <property type="molecule type" value="Genomic_DNA"/>
</dbReference>
<dbReference type="InterPro" id="IPR036271">
    <property type="entry name" value="Tet_transcr_reg_TetR-rel_C_sf"/>
</dbReference>
<organism evidence="7 8">
    <name type="scientific">Vibrio alfacsensis</name>
    <dbReference type="NCBI Taxonomy" id="1074311"/>
    <lineage>
        <taxon>Bacteria</taxon>
        <taxon>Pseudomonadati</taxon>
        <taxon>Pseudomonadota</taxon>
        <taxon>Gammaproteobacteria</taxon>
        <taxon>Vibrionales</taxon>
        <taxon>Vibrionaceae</taxon>
        <taxon>Vibrio</taxon>
    </lineage>
</organism>
<dbReference type="InterPro" id="IPR001647">
    <property type="entry name" value="HTH_TetR"/>
</dbReference>
<dbReference type="PROSITE" id="PS50977">
    <property type="entry name" value="HTH_TETR_2"/>
    <property type="match status" value="1"/>
</dbReference>
<evidence type="ECO:0000256" key="3">
    <source>
        <dbReference type="ARBA" id="ARBA00023163"/>
    </source>
</evidence>
<dbReference type="PRINTS" id="PR00455">
    <property type="entry name" value="HTHTETR"/>
</dbReference>
<proteinExistence type="predicted"/>
<keyword evidence="3" id="KW-0804">Transcription</keyword>
<sequence>MNAKTNDTRQHILDVGYQLVVAKGFTSVGLSELLKVADVPKGSFYHYFKSKEQFGEALIEDYFTRYLKMIKAHFSESDGSGCDRILSYFERWMAIENGQCNANKCLVVKLSAEVSDLSDAMRIKLASGASQVVKAIEECIQMGIEDGSIQVTSAEQTAHLVYHQWIGASLLNKLYQDRSGLMRSFESTQSMLRKHSDHELKTTQRSKDASH</sequence>
<dbReference type="Gene3D" id="1.10.357.10">
    <property type="entry name" value="Tetracycline Repressor, domain 2"/>
    <property type="match status" value="1"/>
</dbReference>
<dbReference type="Pfam" id="PF00440">
    <property type="entry name" value="TetR_N"/>
    <property type="match status" value="1"/>
</dbReference>
<gene>
    <name evidence="7" type="ORF">D1115_20875</name>
</gene>
<feature type="compositionally biased region" description="Basic and acidic residues" evidence="5">
    <location>
        <begin position="194"/>
        <end position="211"/>
    </location>
</feature>
<keyword evidence="2 4" id="KW-0238">DNA-binding</keyword>
<protein>
    <submittedName>
        <fullName evidence="7">TetR/AcrR family transcriptional regulator</fullName>
    </submittedName>
</protein>
<keyword evidence="1" id="KW-0805">Transcription regulation</keyword>
<dbReference type="PANTHER" id="PTHR47506:SF6">
    <property type="entry name" value="HTH-TYPE TRANSCRIPTIONAL REPRESSOR NEMR"/>
    <property type="match status" value="1"/>
</dbReference>